<gene>
    <name evidence="1" type="ORF">GCM10022261_27460</name>
</gene>
<accession>A0ABP8EMJ3</accession>
<protein>
    <recommendedName>
        <fullName evidence="3">UDP-N-acetylmuramyl pentapeptide phosphotransferase/UDP-N-acetylglucosamine-1-phosphate transferase</fullName>
    </recommendedName>
</protein>
<dbReference type="EMBL" id="BAABAZ010000012">
    <property type="protein sequence ID" value="GAA4285215.1"/>
    <property type="molecule type" value="Genomic_DNA"/>
</dbReference>
<keyword evidence="2" id="KW-1185">Reference proteome</keyword>
<organism evidence="1 2">
    <name type="scientific">Brevibacterium daeguense</name>
    <dbReference type="NCBI Taxonomy" id="909936"/>
    <lineage>
        <taxon>Bacteria</taxon>
        <taxon>Bacillati</taxon>
        <taxon>Actinomycetota</taxon>
        <taxon>Actinomycetes</taxon>
        <taxon>Micrococcales</taxon>
        <taxon>Brevibacteriaceae</taxon>
        <taxon>Brevibacterium</taxon>
    </lineage>
</organism>
<evidence type="ECO:0000313" key="1">
    <source>
        <dbReference type="EMBL" id="GAA4285215.1"/>
    </source>
</evidence>
<dbReference type="RefSeq" id="WP_236863015.1">
    <property type="nucleotide sequence ID" value="NZ_BAABAZ010000012.1"/>
</dbReference>
<proteinExistence type="predicted"/>
<reference evidence="2" key="1">
    <citation type="journal article" date="2019" name="Int. J. Syst. Evol. Microbiol.">
        <title>The Global Catalogue of Microorganisms (GCM) 10K type strain sequencing project: providing services to taxonomists for standard genome sequencing and annotation.</title>
        <authorList>
            <consortium name="The Broad Institute Genomics Platform"/>
            <consortium name="The Broad Institute Genome Sequencing Center for Infectious Disease"/>
            <person name="Wu L."/>
            <person name="Ma J."/>
        </authorList>
    </citation>
    <scope>NUCLEOTIDE SEQUENCE [LARGE SCALE GENOMIC DNA]</scope>
    <source>
        <strain evidence="2">JCM 17458</strain>
    </source>
</reference>
<comment type="caution">
    <text evidence="1">The sequence shown here is derived from an EMBL/GenBank/DDBJ whole genome shotgun (WGS) entry which is preliminary data.</text>
</comment>
<dbReference type="Proteomes" id="UP001501586">
    <property type="component" value="Unassembled WGS sequence"/>
</dbReference>
<evidence type="ECO:0008006" key="3">
    <source>
        <dbReference type="Google" id="ProtNLM"/>
    </source>
</evidence>
<evidence type="ECO:0000313" key="2">
    <source>
        <dbReference type="Proteomes" id="UP001501586"/>
    </source>
</evidence>
<name>A0ABP8EMJ3_9MICO</name>
<sequence length="285" mass="28070">MIRTIVLTAVAAAGGWGVTRAVLAGRGVIDRRGRLDRTNHAGSTVSLIEGPAVAAGLTTAAVLVAAPSHRTAAVTATAVSGILGFVDDVAESGSAKGLRGHLGALARGEITTGALKVIGIPAAALLAAGVGRRPEPLGGSAALGALTDTVLAAGVIAGTANLLNLLDLRPGRALKAGLLALAIGESSPRTGTVLTGGALGVIAAAWPDDLAGSSMLGDTGANALGAYLGTRYALSASRPRLALELTLLGALTLASEKVSFTAVIARTPVLRELDAWGRPAALVSP</sequence>